<reference evidence="11" key="1">
    <citation type="submission" date="2023-03" db="EMBL/GenBank/DDBJ databases">
        <authorList>
            <person name="Steffen K."/>
            <person name="Cardenas P."/>
        </authorList>
    </citation>
    <scope>NUCLEOTIDE SEQUENCE</scope>
</reference>
<evidence type="ECO:0000256" key="10">
    <source>
        <dbReference type="ARBA" id="ARBA00023204"/>
    </source>
</evidence>
<evidence type="ECO:0000256" key="7">
    <source>
        <dbReference type="ARBA" id="ARBA00022840"/>
    </source>
</evidence>
<evidence type="ECO:0000256" key="9">
    <source>
        <dbReference type="ARBA" id="ARBA00023125"/>
    </source>
</evidence>
<evidence type="ECO:0000313" key="12">
    <source>
        <dbReference type="Proteomes" id="UP001174909"/>
    </source>
</evidence>
<comment type="subcellular location">
    <subcellularLocation>
        <location evidence="1">Cytoplasm</location>
    </subcellularLocation>
</comment>
<keyword evidence="4" id="KW-0547">Nucleotide-binding</keyword>
<keyword evidence="5" id="KW-0227">DNA damage</keyword>
<protein>
    <submittedName>
        <fullName evidence="11">UvrABC system protein A</fullName>
    </submittedName>
</protein>
<dbReference type="GO" id="GO:0005524">
    <property type="term" value="F:ATP binding"/>
    <property type="evidence" value="ECO:0007669"/>
    <property type="project" value="UniProtKB-KW"/>
</dbReference>
<keyword evidence="8" id="KW-0267">Excision nuclease</keyword>
<dbReference type="GO" id="GO:0004518">
    <property type="term" value="F:nuclease activity"/>
    <property type="evidence" value="ECO:0007669"/>
    <property type="project" value="UniProtKB-KW"/>
</dbReference>
<dbReference type="EMBL" id="CASHTH010000012">
    <property type="protein sequence ID" value="CAI7988869.1"/>
    <property type="molecule type" value="Genomic_DNA"/>
</dbReference>
<keyword evidence="6" id="KW-0228">DNA excision</keyword>
<dbReference type="Proteomes" id="UP001174909">
    <property type="component" value="Unassembled WGS sequence"/>
</dbReference>
<dbReference type="PANTHER" id="PTHR43152">
    <property type="entry name" value="UVRABC SYSTEM PROTEIN A"/>
    <property type="match status" value="1"/>
</dbReference>
<dbReference type="AlphaFoldDB" id="A0AA35W2P8"/>
<evidence type="ECO:0000256" key="4">
    <source>
        <dbReference type="ARBA" id="ARBA00022741"/>
    </source>
</evidence>
<gene>
    <name evidence="11" type="ORF">GBAR_LOCUS64</name>
</gene>
<dbReference type="InterPro" id="IPR027417">
    <property type="entry name" value="P-loop_NTPase"/>
</dbReference>
<keyword evidence="10" id="KW-0234">DNA repair</keyword>
<evidence type="ECO:0000256" key="6">
    <source>
        <dbReference type="ARBA" id="ARBA00022769"/>
    </source>
</evidence>
<keyword evidence="3" id="KW-0677">Repeat</keyword>
<dbReference type="SUPFAM" id="SSF52540">
    <property type="entry name" value="P-loop containing nucleoside triphosphate hydrolases"/>
    <property type="match status" value="1"/>
</dbReference>
<dbReference type="GO" id="GO:0003677">
    <property type="term" value="F:DNA binding"/>
    <property type="evidence" value="ECO:0007669"/>
    <property type="project" value="UniProtKB-KW"/>
</dbReference>
<evidence type="ECO:0000256" key="1">
    <source>
        <dbReference type="ARBA" id="ARBA00004496"/>
    </source>
</evidence>
<evidence type="ECO:0000313" key="11">
    <source>
        <dbReference type="EMBL" id="CAI7988869.1"/>
    </source>
</evidence>
<accession>A0AA35W2P8</accession>
<organism evidence="11 12">
    <name type="scientific">Geodia barretti</name>
    <name type="common">Barrett's horny sponge</name>
    <dbReference type="NCBI Taxonomy" id="519541"/>
    <lineage>
        <taxon>Eukaryota</taxon>
        <taxon>Metazoa</taxon>
        <taxon>Porifera</taxon>
        <taxon>Demospongiae</taxon>
        <taxon>Heteroscleromorpha</taxon>
        <taxon>Tetractinellida</taxon>
        <taxon>Astrophorina</taxon>
        <taxon>Geodiidae</taxon>
        <taxon>Geodia</taxon>
    </lineage>
</organism>
<evidence type="ECO:0000256" key="2">
    <source>
        <dbReference type="ARBA" id="ARBA00022490"/>
    </source>
</evidence>
<comment type="caution">
    <text evidence="11">The sequence shown here is derived from an EMBL/GenBank/DDBJ whole genome shotgun (WGS) entry which is preliminary data.</text>
</comment>
<dbReference type="GO" id="GO:0006281">
    <property type="term" value="P:DNA repair"/>
    <property type="evidence" value="ECO:0007669"/>
    <property type="project" value="UniProtKB-KW"/>
</dbReference>
<dbReference type="Gene3D" id="3.40.50.300">
    <property type="entry name" value="P-loop containing nucleotide triphosphate hydrolases"/>
    <property type="match status" value="1"/>
</dbReference>
<dbReference type="GO" id="GO:0005737">
    <property type="term" value="C:cytoplasm"/>
    <property type="evidence" value="ECO:0007669"/>
    <property type="project" value="UniProtKB-SubCell"/>
</dbReference>
<sequence>MNIVVKGARVHNLKNVDVEIPRDKLVVVTGVSGSGKSSLAFDTVYAEGQRHYMQSLSTYARQLLNPLARADVDSIQGLSPAIAVPQRRFHEKPPVHGGDADRDP</sequence>
<name>A0AA35W2P8_GEOBA</name>
<keyword evidence="12" id="KW-1185">Reference proteome</keyword>
<evidence type="ECO:0000256" key="3">
    <source>
        <dbReference type="ARBA" id="ARBA00022737"/>
    </source>
</evidence>
<keyword evidence="7" id="KW-0067">ATP-binding</keyword>
<keyword evidence="2" id="KW-0963">Cytoplasm</keyword>
<evidence type="ECO:0000256" key="8">
    <source>
        <dbReference type="ARBA" id="ARBA00022881"/>
    </source>
</evidence>
<dbReference type="PANTHER" id="PTHR43152:SF3">
    <property type="entry name" value="UVRABC SYSTEM PROTEIN A"/>
    <property type="match status" value="1"/>
</dbReference>
<proteinExistence type="predicted"/>
<evidence type="ECO:0000256" key="5">
    <source>
        <dbReference type="ARBA" id="ARBA00022763"/>
    </source>
</evidence>
<keyword evidence="9" id="KW-0238">DNA-binding</keyword>